<comment type="caution">
    <text evidence="1">The sequence shown here is derived from an EMBL/GenBank/DDBJ whole genome shotgun (WGS) entry which is preliminary data.</text>
</comment>
<name>A0A2R6XY78_9BACL</name>
<protein>
    <submittedName>
        <fullName evidence="1">Uncharacterized protein</fullName>
    </submittedName>
</protein>
<proteinExistence type="predicted"/>
<dbReference type="AlphaFoldDB" id="A0A2R6XY78"/>
<dbReference type="Proteomes" id="UP000244338">
    <property type="component" value="Unassembled WGS sequence"/>
</dbReference>
<accession>A0A2R6XY78</accession>
<reference evidence="2" key="1">
    <citation type="journal article" date="2018" name="Sci. Rep.">
        <title>Lignite coal burning seam in the remote Altai Mountains harbors a hydrogen-driven thermophilic microbial community.</title>
        <authorList>
            <person name="Kadnikov V.V."/>
            <person name="Mardanov A.V."/>
            <person name="Ivasenko D.A."/>
            <person name="Antsiferov D.V."/>
            <person name="Beletsky A.V."/>
            <person name="Karnachuk O.V."/>
            <person name="Ravin N.V."/>
        </authorList>
    </citation>
    <scope>NUCLEOTIDE SEQUENCE [LARGE SCALE GENOMIC DNA]</scope>
</reference>
<dbReference type="EMBL" id="PEBX01000125">
    <property type="protein sequence ID" value="PTQ55384.1"/>
    <property type="molecule type" value="Genomic_DNA"/>
</dbReference>
<evidence type="ECO:0000313" key="1">
    <source>
        <dbReference type="EMBL" id="PTQ55384.1"/>
    </source>
</evidence>
<organism evidence="1 2">
    <name type="scientific">Candidatus Carbonibacillus altaicus</name>
    <dbReference type="NCBI Taxonomy" id="2163959"/>
    <lineage>
        <taxon>Bacteria</taxon>
        <taxon>Bacillati</taxon>
        <taxon>Bacillota</taxon>
        <taxon>Bacilli</taxon>
        <taxon>Bacillales</taxon>
        <taxon>Candidatus Carbonibacillus</taxon>
    </lineage>
</organism>
<evidence type="ECO:0000313" key="2">
    <source>
        <dbReference type="Proteomes" id="UP000244338"/>
    </source>
</evidence>
<sequence length="41" mass="4846">MISKYNMRIFLDDGEVRRNSFRGSQVFEPFFGAEKLKMDKG</sequence>
<gene>
    <name evidence="1" type="ORF">BSOLF_2266</name>
</gene>